<protein>
    <submittedName>
        <fullName evidence="1">Uncharacterized protein</fullName>
    </submittedName>
</protein>
<accession>A0A413YRN9</accession>
<proteinExistence type="predicted"/>
<evidence type="ECO:0000313" key="1">
    <source>
        <dbReference type="EMBL" id="RHC11735.1"/>
    </source>
</evidence>
<evidence type="ECO:0000313" key="2">
    <source>
        <dbReference type="Proteomes" id="UP000285844"/>
    </source>
</evidence>
<reference evidence="1 2" key="1">
    <citation type="submission" date="2018-08" db="EMBL/GenBank/DDBJ databases">
        <title>A genome reference for cultivated species of the human gut microbiota.</title>
        <authorList>
            <person name="Zou Y."/>
            <person name="Xue W."/>
            <person name="Luo G."/>
        </authorList>
    </citation>
    <scope>NUCLEOTIDE SEQUENCE [LARGE SCALE GENOMIC DNA]</scope>
    <source>
        <strain evidence="1 2">AM37-3BH</strain>
    </source>
</reference>
<name>A0A413YRN9_9FIRM</name>
<gene>
    <name evidence="1" type="ORF">DW858_12515</name>
</gene>
<dbReference type="Proteomes" id="UP000285844">
    <property type="component" value="Unassembled WGS sequence"/>
</dbReference>
<dbReference type="AlphaFoldDB" id="A0A413YRN9"/>
<dbReference type="RefSeq" id="WP_118264929.1">
    <property type="nucleotide sequence ID" value="NZ_QRKY01000001.1"/>
</dbReference>
<comment type="caution">
    <text evidence="1">The sequence shown here is derived from an EMBL/GenBank/DDBJ whole genome shotgun (WGS) entry which is preliminary data.</text>
</comment>
<dbReference type="EMBL" id="QSHM01000018">
    <property type="protein sequence ID" value="RHC11735.1"/>
    <property type="molecule type" value="Genomic_DNA"/>
</dbReference>
<organism evidence="1 2">
    <name type="scientific">Lachnospira eligens</name>
    <dbReference type="NCBI Taxonomy" id="39485"/>
    <lineage>
        <taxon>Bacteria</taxon>
        <taxon>Bacillati</taxon>
        <taxon>Bacillota</taxon>
        <taxon>Clostridia</taxon>
        <taxon>Lachnospirales</taxon>
        <taxon>Lachnospiraceae</taxon>
        <taxon>Lachnospira</taxon>
    </lineage>
</organism>
<sequence length="171" mass="19872">MSNQNKIKYDSAYISYVANGDSAAVFIVRDVVRSIDTSGMWIDVINTSGHKNKFDQWDFSSITIELFPRKTEPIYPPNASTEDKKYITWKAANEDIAKQRSQGYRGKKFTVCPKLVNKNQGKTKTIEKIWNKKFGRYVPKHWARTSDCEVHIKKVPIQPAWEYHIISIKRL</sequence>